<evidence type="ECO:0000313" key="4">
    <source>
        <dbReference type="Proteomes" id="UP000027604"/>
    </source>
</evidence>
<dbReference type="PATRIC" id="fig|1349767.4.peg.3222"/>
<evidence type="ECO:0000313" key="3">
    <source>
        <dbReference type="EMBL" id="CDG82178.1"/>
    </source>
</evidence>
<dbReference type="PROSITE" id="PS51257">
    <property type="entry name" value="PROKAR_LIPOPROTEIN"/>
    <property type="match status" value="1"/>
</dbReference>
<sequence length="511" mass="55947">MLYRKFLPVLLALLLGACASLPPLDGRNPSSVIGGTADTPLGLAIEPMSAAHAGLSGIYPLADGRDAFAARALLADAAQRSLDVQYYIWHRDLTGTLLFDALRKAAERGVRVRLLLDDNNTSGLDQLLALLDSQPNIEVRLFNPFIPRAPRALAFIGDFSRLNRRMHNKSFTADNQAAIVGGRNVGDEYFGAAGDMMFSDLDVLAVGAAVDTISRDFDRYWNSQSAYPVASLLAKNAPQDSAMLKQEAARVAGSPQAREYMKALRESPMVASMMQRSLPFVWAPARLVSDDPAKVLGQAAPDSKVAQKLQQLLGQPETELDLVSPYFVPGKEAEAAFEAMSRRGIQVRILTNALEATDVAAVHAGYAKWRKPLLRAGVTLYESRRQWEKSNARERSGPFGSSASSLHAKTFAVDGKRIFVGSFNFDPRSIELNTEMGLVIDSPVLARQLATAMRHSVPLRAYQVRLNDDGSLYWIARNGDSEVRYDTEPGASYWKRLGVGILSLLPIDWLL</sequence>
<gene>
    <name evidence="3" type="ORF">GJA_1527</name>
</gene>
<feature type="signal peptide" evidence="1">
    <location>
        <begin position="1"/>
        <end position="19"/>
    </location>
</feature>
<dbReference type="Pfam" id="PF13091">
    <property type="entry name" value="PLDc_2"/>
    <property type="match status" value="2"/>
</dbReference>
<dbReference type="PROSITE" id="PS50035">
    <property type="entry name" value="PLD"/>
    <property type="match status" value="2"/>
</dbReference>
<dbReference type="SUPFAM" id="SSF56024">
    <property type="entry name" value="Phospholipase D/nuclease"/>
    <property type="match status" value="2"/>
</dbReference>
<keyword evidence="1" id="KW-0732">Signal</keyword>
<dbReference type="PANTHER" id="PTHR21248:SF12">
    <property type="entry name" value="CARDIOLIPIN SYNTHASE C"/>
    <property type="match status" value="1"/>
</dbReference>
<reference evidence="3 4" key="1">
    <citation type="journal article" date="2015" name="Genome Announc.">
        <title>Genome Sequence of Mushroom Soft-Rot Pathogen Janthinobacterium agaricidamnosum.</title>
        <authorList>
            <person name="Graupner K."/>
            <person name="Lackner G."/>
            <person name="Hertweck C."/>
        </authorList>
    </citation>
    <scope>NUCLEOTIDE SEQUENCE [LARGE SCALE GENOMIC DNA]</scope>
    <source>
        <strain evidence="4">NBRC 102515 / DSM 9628</strain>
    </source>
</reference>
<dbReference type="HOGENOM" id="CLU_026287_0_0_4"/>
<dbReference type="Gene3D" id="3.30.870.10">
    <property type="entry name" value="Endonuclease Chain A"/>
    <property type="match status" value="2"/>
</dbReference>
<protein>
    <submittedName>
        <fullName evidence="3">Phospholipase D Active site motif family protein</fullName>
    </submittedName>
</protein>
<dbReference type="RefSeq" id="WP_038490439.1">
    <property type="nucleotide sequence ID" value="NZ_BCTH01000010.1"/>
</dbReference>
<dbReference type="STRING" id="1349767.GJA_1527"/>
<dbReference type="eggNOG" id="COG1502">
    <property type="taxonomic scope" value="Bacteria"/>
</dbReference>
<dbReference type="KEGG" id="jag:GJA_1527"/>
<dbReference type="EMBL" id="HG322949">
    <property type="protein sequence ID" value="CDG82178.1"/>
    <property type="molecule type" value="Genomic_DNA"/>
</dbReference>
<dbReference type="Proteomes" id="UP000027604">
    <property type="component" value="Chromosome I"/>
</dbReference>
<evidence type="ECO:0000256" key="1">
    <source>
        <dbReference type="SAM" id="SignalP"/>
    </source>
</evidence>
<evidence type="ECO:0000259" key="2">
    <source>
        <dbReference type="PROSITE" id="PS50035"/>
    </source>
</evidence>
<dbReference type="InterPro" id="IPR001736">
    <property type="entry name" value="PLipase_D/transphosphatidylase"/>
</dbReference>
<dbReference type="InterPro" id="IPR025202">
    <property type="entry name" value="PLD-like_dom"/>
</dbReference>
<dbReference type="PANTHER" id="PTHR21248">
    <property type="entry name" value="CARDIOLIPIN SYNTHASE"/>
    <property type="match status" value="1"/>
</dbReference>
<dbReference type="GO" id="GO:0030572">
    <property type="term" value="F:phosphatidyltransferase activity"/>
    <property type="evidence" value="ECO:0007669"/>
    <property type="project" value="UniProtKB-ARBA"/>
</dbReference>
<feature type="domain" description="PLD phosphodiesterase" evidence="2">
    <location>
        <begin position="402"/>
        <end position="429"/>
    </location>
</feature>
<dbReference type="OrthoDB" id="9814092at2"/>
<accession>W0V497</accession>
<dbReference type="AlphaFoldDB" id="W0V497"/>
<dbReference type="SMART" id="SM00155">
    <property type="entry name" value="PLDc"/>
    <property type="match status" value="2"/>
</dbReference>
<organism evidence="3 4">
    <name type="scientific">Janthinobacterium agaricidamnosum NBRC 102515 = DSM 9628</name>
    <dbReference type="NCBI Taxonomy" id="1349767"/>
    <lineage>
        <taxon>Bacteria</taxon>
        <taxon>Pseudomonadati</taxon>
        <taxon>Pseudomonadota</taxon>
        <taxon>Betaproteobacteria</taxon>
        <taxon>Burkholderiales</taxon>
        <taxon>Oxalobacteraceae</taxon>
        <taxon>Janthinobacterium</taxon>
    </lineage>
</organism>
<feature type="domain" description="PLD phosphodiesterase" evidence="2">
    <location>
        <begin position="162"/>
        <end position="189"/>
    </location>
</feature>
<dbReference type="CDD" id="cd09113">
    <property type="entry name" value="PLDc_ymdC_like_2"/>
    <property type="match status" value="1"/>
</dbReference>
<dbReference type="CDD" id="cd09111">
    <property type="entry name" value="PLDc_ymdC_like_1"/>
    <property type="match status" value="1"/>
</dbReference>
<proteinExistence type="predicted"/>
<keyword evidence="4" id="KW-1185">Reference proteome</keyword>
<feature type="chain" id="PRO_5004797549" evidence="1">
    <location>
        <begin position="20"/>
        <end position="511"/>
    </location>
</feature>
<dbReference type="GO" id="GO:0032049">
    <property type="term" value="P:cardiolipin biosynthetic process"/>
    <property type="evidence" value="ECO:0007669"/>
    <property type="project" value="UniProtKB-ARBA"/>
</dbReference>
<name>W0V497_9BURK</name>